<dbReference type="EMBL" id="CAJJDP010000041">
    <property type="protein sequence ID" value="CAD8162461.1"/>
    <property type="molecule type" value="Genomic_DNA"/>
</dbReference>
<reference evidence="1" key="1">
    <citation type="submission" date="2021-01" db="EMBL/GenBank/DDBJ databases">
        <authorList>
            <consortium name="Genoscope - CEA"/>
            <person name="William W."/>
        </authorList>
    </citation>
    <scope>NUCLEOTIDE SEQUENCE</scope>
</reference>
<dbReference type="OrthoDB" id="306393at2759"/>
<sequence>MLSIIKFQYSRRKEHLEQFEKEEAARLRERYQQTKAQHSVVSDFIKIIKWKALKYAILAFGAYFAYQMYDTADIYFDKKIRILPLKAQYERPLANTTINLLKLEKNLEMDCELAEKVKPYTLFVLDENYPIFTLLPNDVIIANKKLLRQINSQQIQQLIQFCKTHNELRTSCNLLDLKYIPTLTFMKLRSFINLKKMNQIILAREYFFLPVPEELEIQNEEIQRLMRQYKNYYSAFIIQQWWRRKMSKKQHCRIKIYYTSLTGQSNKIKSNQTKAFLILDQKQWALQKIDVANDKKSVQFVQAFKEYGYELPLIFIDDMYIGDGDKLQELEDNQFLDEIYDQQYLERCLLCNMDRKSEDQKQCSDCKQNLLFFRVI</sequence>
<protein>
    <submittedName>
        <fullName evidence="1">Uncharacterized protein</fullName>
    </submittedName>
</protein>
<dbReference type="Proteomes" id="UP000683925">
    <property type="component" value="Unassembled WGS sequence"/>
</dbReference>
<accession>A0A8S1UB70</accession>
<dbReference type="Pfam" id="PF04908">
    <property type="entry name" value="SH3BGR"/>
    <property type="match status" value="1"/>
</dbReference>
<dbReference type="OMA" id="IQFCKTH"/>
<keyword evidence="2" id="KW-1185">Reference proteome</keyword>
<proteinExistence type="predicted"/>
<evidence type="ECO:0000313" key="1">
    <source>
        <dbReference type="EMBL" id="CAD8162461.1"/>
    </source>
</evidence>
<gene>
    <name evidence="1" type="ORF">POCTA_138.1.T0410275</name>
</gene>
<evidence type="ECO:0000313" key="2">
    <source>
        <dbReference type="Proteomes" id="UP000683925"/>
    </source>
</evidence>
<name>A0A8S1UB70_PAROT</name>
<organism evidence="1 2">
    <name type="scientific">Paramecium octaurelia</name>
    <dbReference type="NCBI Taxonomy" id="43137"/>
    <lineage>
        <taxon>Eukaryota</taxon>
        <taxon>Sar</taxon>
        <taxon>Alveolata</taxon>
        <taxon>Ciliophora</taxon>
        <taxon>Intramacronucleata</taxon>
        <taxon>Oligohymenophorea</taxon>
        <taxon>Peniculida</taxon>
        <taxon>Parameciidae</taxon>
        <taxon>Paramecium</taxon>
    </lineage>
</organism>
<comment type="caution">
    <text evidence="1">The sequence shown here is derived from an EMBL/GenBank/DDBJ whole genome shotgun (WGS) entry which is preliminary data.</text>
</comment>
<dbReference type="InterPro" id="IPR006993">
    <property type="entry name" value="Glut_rich_SH3-bd"/>
</dbReference>
<dbReference type="AlphaFoldDB" id="A0A8S1UB70"/>